<keyword evidence="1" id="KW-0472">Membrane</keyword>
<reference evidence="2 3" key="1">
    <citation type="submission" date="2020-11" db="EMBL/GenBank/DDBJ databases">
        <title>Taxonomic evaluation of the Bacillus sporothermodurans group of bacteria based on whole genome sequences.</title>
        <authorList>
            <person name="Fiedler G."/>
            <person name="Herbstmann A.-D."/>
            <person name="Doll E."/>
            <person name="Wenning M."/>
            <person name="Brinks E."/>
            <person name="Kabisch J."/>
            <person name="Breitenwieser F."/>
            <person name="Lappann M."/>
            <person name="Boehnlein C."/>
            <person name="Franz C."/>
        </authorList>
    </citation>
    <scope>NUCLEOTIDE SEQUENCE [LARGE SCALE GENOMIC DNA]</scope>
    <source>
        <strain evidence="2 3">JCM 19841</strain>
    </source>
</reference>
<gene>
    <name evidence="2" type="ORF">I5776_15715</name>
</gene>
<sequence length="524" mass="61036">MDELLKNLKENMDNTVLKNLDFRNKNKSEVRKAIYNSKKTKRMKNLFPRILSVGITCIFLIGISYITLENFGLLPKEKKISGQAYREKLKSNNDPTNNSIYTYSQQAENYNDMTKEDVLNKLFNTVDYFESASGKFEEYDRFKDNSTSQVDVEYKISLKKLIGGYEKTINIPDEKVTGAKITTNEMFYNNQSIWNIDNDRKTYFTNDYEMKGKRDAVNPDDVFSLPIRKLYDSEDKFRERPPIGTSGLSLFPYEMAAKYLRFNNLWNIEKQNDELLSHNTIVLHGNIDKSIVNHMQPEEKSFRFWVDKDTGILLKYEIYNEKGEIISYLHPESLSVNVPIDSKQFIPNLSNYNPMQIQDNSTKDSREKDIKVIEHADSIDIDVKAVLDILRRKVPFLYEFSNPELQIFSASMERYKEFNQAYLTYSYKKERNESGSGSRLIYVRMYHKDSVVGSLGDFNTTKGKKLDSFTLNGIKWSVFEIKNTPNAHFIGNSGDYKYEVVTQEVSISDAKRLLKSFKKSTSKH</sequence>
<dbReference type="EMBL" id="CP065425">
    <property type="protein sequence ID" value="QQZ08497.1"/>
    <property type="molecule type" value="Genomic_DNA"/>
</dbReference>
<organism evidence="2 3">
    <name type="scientific">Heyndrickxia vini</name>
    <dbReference type="NCBI Taxonomy" id="1476025"/>
    <lineage>
        <taxon>Bacteria</taxon>
        <taxon>Bacillati</taxon>
        <taxon>Bacillota</taxon>
        <taxon>Bacilli</taxon>
        <taxon>Bacillales</taxon>
        <taxon>Bacillaceae</taxon>
        <taxon>Heyndrickxia</taxon>
    </lineage>
</organism>
<keyword evidence="1" id="KW-1133">Transmembrane helix</keyword>
<dbReference type="RefSeq" id="WP_202777313.1">
    <property type="nucleotide sequence ID" value="NZ_CP065425.1"/>
</dbReference>
<dbReference type="Proteomes" id="UP000595691">
    <property type="component" value="Chromosome"/>
</dbReference>
<protein>
    <submittedName>
        <fullName evidence="2">Uncharacterized protein</fullName>
    </submittedName>
</protein>
<proteinExistence type="predicted"/>
<feature type="transmembrane region" description="Helical" evidence="1">
    <location>
        <begin position="46"/>
        <end position="68"/>
    </location>
</feature>
<name>A0ABX7E2B7_9BACI</name>
<accession>A0ABX7E2B7</accession>
<evidence type="ECO:0000313" key="2">
    <source>
        <dbReference type="EMBL" id="QQZ08497.1"/>
    </source>
</evidence>
<keyword evidence="1" id="KW-0812">Transmembrane</keyword>
<evidence type="ECO:0000256" key="1">
    <source>
        <dbReference type="SAM" id="Phobius"/>
    </source>
</evidence>
<dbReference type="Gene3D" id="2.50.20.10">
    <property type="entry name" value="Lipoprotein localisation LolA/LolB/LppX"/>
    <property type="match status" value="1"/>
</dbReference>
<evidence type="ECO:0000313" key="3">
    <source>
        <dbReference type="Proteomes" id="UP000595691"/>
    </source>
</evidence>
<keyword evidence="3" id="KW-1185">Reference proteome</keyword>